<dbReference type="Proteomes" id="UP001362999">
    <property type="component" value="Unassembled WGS sequence"/>
</dbReference>
<dbReference type="AlphaFoldDB" id="A0AAW0AZX8"/>
<comment type="caution">
    <text evidence="2">The sequence shown here is derived from an EMBL/GenBank/DDBJ whole genome shotgun (WGS) entry which is preliminary data.</text>
</comment>
<protein>
    <recommendedName>
        <fullName evidence="4">Secreted protein</fullName>
    </recommendedName>
</protein>
<sequence length="72" mass="7797">MRTGEGAKMWVWALLVACSGALMSGGYSRGWRSATKRYQLGKVHWRSSPSSPSVSGRGWPPAPPSPTASPWH</sequence>
<name>A0AAW0AZX8_9AGAR</name>
<evidence type="ECO:0000313" key="2">
    <source>
        <dbReference type="EMBL" id="KAK7019118.1"/>
    </source>
</evidence>
<evidence type="ECO:0008006" key="4">
    <source>
        <dbReference type="Google" id="ProtNLM"/>
    </source>
</evidence>
<accession>A0AAW0AZX8</accession>
<evidence type="ECO:0000256" key="1">
    <source>
        <dbReference type="SAM" id="MobiDB-lite"/>
    </source>
</evidence>
<keyword evidence="3" id="KW-1185">Reference proteome</keyword>
<feature type="compositionally biased region" description="Pro residues" evidence="1">
    <location>
        <begin position="60"/>
        <end position="72"/>
    </location>
</feature>
<evidence type="ECO:0000313" key="3">
    <source>
        <dbReference type="Proteomes" id="UP001362999"/>
    </source>
</evidence>
<reference evidence="2 3" key="1">
    <citation type="journal article" date="2024" name="J Genomics">
        <title>Draft genome sequencing and assembly of Favolaschia claudopus CIRM-BRFM 2984 isolated from oak limbs.</title>
        <authorList>
            <person name="Navarro D."/>
            <person name="Drula E."/>
            <person name="Chaduli D."/>
            <person name="Cazenave R."/>
            <person name="Ahrendt S."/>
            <person name="Wang J."/>
            <person name="Lipzen A."/>
            <person name="Daum C."/>
            <person name="Barry K."/>
            <person name="Grigoriev I.V."/>
            <person name="Favel A."/>
            <person name="Rosso M.N."/>
            <person name="Martin F."/>
        </authorList>
    </citation>
    <scope>NUCLEOTIDE SEQUENCE [LARGE SCALE GENOMIC DNA]</scope>
    <source>
        <strain evidence="2 3">CIRM-BRFM 2984</strain>
    </source>
</reference>
<dbReference type="EMBL" id="JAWWNJ010000045">
    <property type="protein sequence ID" value="KAK7019118.1"/>
    <property type="molecule type" value="Genomic_DNA"/>
</dbReference>
<gene>
    <name evidence="2" type="ORF">R3P38DRAFT_2981040</name>
</gene>
<feature type="region of interest" description="Disordered" evidence="1">
    <location>
        <begin position="45"/>
        <end position="72"/>
    </location>
</feature>
<feature type="compositionally biased region" description="Low complexity" evidence="1">
    <location>
        <begin position="46"/>
        <end position="59"/>
    </location>
</feature>
<proteinExistence type="predicted"/>
<organism evidence="2 3">
    <name type="scientific">Favolaschia claudopus</name>
    <dbReference type="NCBI Taxonomy" id="2862362"/>
    <lineage>
        <taxon>Eukaryota</taxon>
        <taxon>Fungi</taxon>
        <taxon>Dikarya</taxon>
        <taxon>Basidiomycota</taxon>
        <taxon>Agaricomycotina</taxon>
        <taxon>Agaricomycetes</taxon>
        <taxon>Agaricomycetidae</taxon>
        <taxon>Agaricales</taxon>
        <taxon>Marasmiineae</taxon>
        <taxon>Mycenaceae</taxon>
        <taxon>Favolaschia</taxon>
    </lineage>
</organism>